<dbReference type="GO" id="GO:0043455">
    <property type="term" value="P:regulation of secondary metabolic process"/>
    <property type="evidence" value="ECO:0007669"/>
    <property type="project" value="UniProtKB-ARBA"/>
</dbReference>
<name>A0A3D8RB63_9HELO</name>
<dbReference type="EMBL" id="PDLM01000008">
    <property type="protein sequence ID" value="RDW71299.1"/>
    <property type="molecule type" value="Genomic_DNA"/>
</dbReference>
<dbReference type="GO" id="GO:0005634">
    <property type="term" value="C:nucleus"/>
    <property type="evidence" value="ECO:0007669"/>
    <property type="project" value="UniProtKB-SubCell"/>
</dbReference>
<proteinExistence type="inferred from homology"/>
<dbReference type="PANTHER" id="PTHR33572:SF14">
    <property type="entry name" value="DEVELOPMENTAL AND SECONDARY METABOLISM REGULATOR VEA"/>
    <property type="match status" value="1"/>
</dbReference>
<dbReference type="PANTHER" id="PTHR33572">
    <property type="entry name" value="SPORE DEVELOPMENT REGULATOR VOSA"/>
    <property type="match status" value="1"/>
</dbReference>
<keyword evidence="3" id="KW-0963">Cytoplasm</keyword>
<evidence type="ECO:0000256" key="8">
    <source>
        <dbReference type="SAM" id="MobiDB-lite"/>
    </source>
</evidence>
<feature type="domain" description="Velvet" evidence="9">
    <location>
        <begin position="21"/>
        <end position="222"/>
    </location>
</feature>
<feature type="region of interest" description="Disordered" evidence="8">
    <location>
        <begin position="155"/>
        <end position="180"/>
    </location>
</feature>
<dbReference type="Pfam" id="PF11754">
    <property type="entry name" value="Velvet"/>
    <property type="match status" value="2"/>
</dbReference>
<dbReference type="GO" id="GO:0005737">
    <property type="term" value="C:cytoplasm"/>
    <property type="evidence" value="ECO:0007669"/>
    <property type="project" value="UniProtKB-SubCell"/>
</dbReference>
<dbReference type="AlphaFoldDB" id="A0A3D8RB63"/>
<dbReference type="GO" id="GO:0051176">
    <property type="term" value="P:positive regulation of sulfur metabolic process"/>
    <property type="evidence" value="ECO:0007669"/>
    <property type="project" value="UniProtKB-ARBA"/>
</dbReference>
<dbReference type="InterPro" id="IPR038491">
    <property type="entry name" value="Velvet_dom_sf"/>
</dbReference>
<keyword evidence="6" id="KW-0539">Nucleus</keyword>
<evidence type="ECO:0000256" key="4">
    <source>
        <dbReference type="ARBA" id="ARBA00023015"/>
    </source>
</evidence>
<feature type="compositionally biased region" description="Polar residues" evidence="8">
    <location>
        <begin position="344"/>
        <end position="354"/>
    </location>
</feature>
<keyword evidence="4" id="KW-0805">Transcription regulation</keyword>
<evidence type="ECO:0000256" key="2">
    <source>
        <dbReference type="ARBA" id="ARBA00004496"/>
    </source>
</evidence>
<dbReference type="PROSITE" id="PS51821">
    <property type="entry name" value="VELVET"/>
    <property type="match status" value="1"/>
</dbReference>
<dbReference type="FunFam" id="2.60.40.3960:FF:000001">
    <property type="entry name" value="Sexual development activator VeA"/>
    <property type="match status" value="1"/>
</dbReference>
<evidence type="ECO:0000256" key="3">
    <source>
        <dbReference type="ARBA" id="ARBA00022490"/>
    </source>
</evidence>
<dbReference type="Gene3D" id="2.60.40.3960">
    <property type="entry name" value="Velvet domain"/>
    <property type="match status" value="1"/>
</dbReference>
<comment type="subcellular location">
    <subcellularLocation>
        <location evidence="2">Cytoplasm</location>
    </subcellularLocation>
    <subcellularLocation>
        <location evidence="1">Nucleus</location>
    </subcellularLocation>
</comment>
<reference evidence="10 11" key="1">
    <citation type="journal article" date="2018" name="IMA Fungus">
        <title>IMA Genome-F 9: Draft genome sequence of Annulohypoxylon stygium, Aspergillus mulundensis, Berkeleyomyces basicola (syn. Thielaviopsis basicola), Ceratocystis smalleyi, two Cercospora beticola strains, Coleophoma cylindrospora, Fusarium fracticaudum, Phialophora cf. hyalina, and Morchella septimelata.</title>
        <authorList>
            <person name="Wingfield B.D."/>
            <person name="Bills G.F."/>
            <person name="Dong Y."/>
            <person name="Huang W."/>
            <person name="Nel W.J."/>
            <person name="Swalarsk-Parry B.S."/>
            <person name="Vaghefi N."/>
            <person name="Wilken P.M."/>
            <person name="An Z."/>
            <person name="de Beer Z.W."/>
            <person name="De Vos L."/>
            <person name="Chen L."/>
            <person name="Duong T.A."/>
            <person name="Gao Y."/>
            <person name="Hammerbacher A."/>
            <person name="Kikkert J.R."/>
            <person name="Li Y."/>
            <person name="Li H."/>
            <person name="Li K."/>
            <person name="Li Q."/>
            <person name="Liu X."/>
            <person name="Ma X."/>
            <person name="Naidoo K."/>
            <person name="Pethybridge S.J."/>
            <person name="Sun J."/>
            <person name="Steenkamp E.T."/>
            <person name="van der Nest M.A."/>
            <person name="van Wyk S."/>
            <person name="Wingfield M.J."/>
            <person name="Xiong C."/>
            <person name="Yue Q."/>
            <person name="Zhang X."/>
        </authorList>
    </citation>
    <scope>NUCLEOTIDE SEQUENCE [LARGE SCALE GENOMIC DNA]</scope>
    <source>
        <strain evidence="10 11">BP6252</strain>
    </source>
</reference>
<evidence type="ECO:0000256" key="1">
    <source>
        <dbReference type="ARBA" id="ARBA00004123"/>
    </source>
</evidence>
<feature type="compositionally biased region" description="Pro residues" evidence="8">
    <location>
        <begin position="392"/>
        <end position="407"/>
    </location>
</feature>
<organism evidence="10 11">
    <name type="scientific">Coleophoma cylindrospora</name>
    <dbReference type="NCBI Taxonomy" id="1849047"/>
    <lineage>
        <taxon>Eukaryota</taxon>
        <taxon>Fungi</taxon>
        <taxon>Dikarya</taxon>
        <taxon>Ascomycota</taxon>
        <taxon>Pezizomycotina</taxon>
        <taxon>Leotiomycetes</taxon>
        <taxon>Helotiales</taxon>
        <taxon>Dermateaceae</taxon>
        <taxon>Coleophoma</taxon>
    </lineage>
</organism>
<comment type="similarity">
    <text evidence="7">Belongs to the velvet family. VeA subfamily.</text>
</comment>
<sequence length="596" mass="66216">MASATASRPTTETIQRVTKEGRKLTYCLSVIQQPERARACGSGAKSSADRRPVDPPPVVELRIFDGEPHEDHDITFAYEANFFLFATLEVARPIARGRVQPASNSQVPVLTGMPVSGMAYLDRPKEAGYFIFPDLSVRHEGKYCLSFNLYEETKKPKDTDAEPANQEGKPKGPGAPDSSFDWRLEVKSSPFTVFSAKKFPGLAESTALSRTVAEQGCRVRIRRDVRMRRREGKGEDFDEHAEDDYARVGRPVSQDEAFRQRSLSGSPVDPQRQPYAQDRRGSGEYPPQPYQDYTPSPVAPHAAPQGGNLGFGGASYGQQYQAPPPPPAPVSQSQYAQPPPMRSPAQSLPPQQYPSAPYHQAPYHQAPQYHQPPPPPSQQTPYGYAERQPYPSQQPPQHYPAPPPPPPREYEPEYRRPSVQYAPPPPLAPQGSQYPAVDSNYNRSGPPSSYRSYPPRPHSPSLPSHVNLAPLKMAPMEPKYQELPSPAGPPPSSSNRFPPPLPSPSYDRGQERSSQYGQYPPAMPAPEPPRNGNKRSFDNVFGASTADQPLYNGMRPSNVHDQQQYDDEDDMSMEQLKMQYKRADGSSYSRELPALE</sequence>
<feature type="compositionally biased region" description="Low complexity" evidence="8">
    <location>
        <begin position="356"/>
        <end position="369"/>
    </location>
</feature>
<evidence type="ECO:0000256" key="7">
    <source>
        <dbReference type="ARBA" id="ARBA00038005"/>
    </source>
</evidence>
<dbReference type="STRING" id="1849047.A0A3D8RB63"/>
<comment type="caution">
    <text evidence="10">The sequence shown here is derived from an EMBL/GenBank/DDBJ whole genome shotgun (WGS) entry which is preliminary data.</text>
</comment>
<dbReference type="Proteomes" id="UP000256645">
    <property type="component" value="Unassembled WGS sequence"/>
</dbReference>
<evidence type="ECO:0000256" key="5">
    <source>
        <dbReference type="ARBA" id="ARBA00023163"/>
    </source>
</evidence>
<keyword evidence="11" id="KW-1185">Reference proteome</keyword>
<gene>
    <name evidence="10" type="ORF">BP6252_07862</name>
</gene>
<evidence type="ECO:0000313" key="10">
    <source>
        <dbReference type="EMBL" id="RDW71299.1"/>
    </source>
</evidence>
<keyword evidence="5" id="KW-0804">Transcription</keyword>
<feature type="compositionally biased region" description="Low complexity" evidence="8">
    <location>
        <begin position="441"/>
        <end position="453"/>
    </location>
</feature>
<evidence type="ECO:0000256" key="6">
    <source>
        <dbReference type="ARBA" id="ARBA00023242"/>
    </source>
</evidence>
<feature type="region of interest" description="Disordered" evidence="8">
    <location>
        <begin position="230"/>
        <end position="596"/>
    </location>
</feature>
<dbReference type="InterPro" id="IPR021740">
    <property type="entry name" value="Velvet"/>
</dbReference>
<evidence type="ECO:0000259" key="9">
    <source>
        <dbReference type="PROSITE" id="PS51821"/>
    </source>
</evidence>
<dbReference type="InterPro" id="IPR037525">
    <property type="entry name" value="Velvet_dom"/>
</dbReference>
<dbReference type="OrthoDB" id="5384689at2759"/>
<accession>A0A3D8RB63</accession>
<evidence type="ECO:0000313" key="11">
    <source>
        <dbReference type="Proteomes" id="UP000256645"/>
    </source>
</evidence>
<feature type="compositionally biased region" description="Pro residues" evidence="8">
    <location>
        <begin position="486"/>
        <end position="503"/>
    </location>
</feature>
<dbReference type="GO" id="GO:0034250">
    <property type="term" value="P:positive regulation of amide metabolic process"/>
    <property type="evidence" value="ECO:0007669"/>
    <property type="project" value="UniProtKB-ARBA"/>
</dbReference>
<protein>
    <recommendedName>
        <fullName evidence="9">Velvet domain-containing protein</fullName>
    </recommendedName>
</protein>